<keyword evidence="5" id="KW-0997">Cell inner membrane</keyword>
<gene>
    <name evidence="13" type="ORF">GKE73_08335</name>
</gene>
<dbReference type="EMBL" id="WLYX01000001">
    <property type="protein sequence ID" value="MTD33158.1"/>
    <property type="molecule type" value="Genomic_DNA"/>
</dbReference>
<dbReference type="GO" id="GO:0015628">
    <property type="term" value="P:protein secretion by the type II secretion system"/>
    <property type="evidence" value="ECO:0007669"/>
    <property type="project" value="InterPro"/>
</dbReference>
<dbReference type="InterPro" id="IPR012902">
    <property type="entry name" value="N_methyl_site"/>
</dbReference>
<proteinExistence type="inferred from homology"/>
<dbReference type="GO" id="GO:0015627">
    <property type="term" value="C:type II protein secretion system complex"/>
    <property type="evidence" value="ECO:0007669"/>
    <property type="project" value="InterPro"/>
</dbReference>
<keyword evidence="8 11" id="KW-0472">Membrane</keyword>
<evidence type="ECO:0000259" key="12">
    <source>
        <dbReference type="Pfam" id="PF12019"/>
    </source>
</evidence>
<evidence type="ECO:0000256" key="8">
    <source>
        <dbReference type="ARBA" id="ARBA00023136"/>
    </source>
</evidence>
<dbReference type="SUPFAM" id="SSF54523">
    <property type="entry name" value="Pili subunits"/>
    <property type="match status" value="1"/>
</dbReference>
<evidence type="ECO:0000256" key="4">
    <source>
        <dbReference type="ARBA" id="ARBA00022481"/>
    </source>
</evidence>
<evidence type="ECO:0000256" key="3">
    <source>
        <dbReference type="ARBA" id="ARBA00022475"/>
    </source>
</evidence>
<feature type="domain" description="General secretion pathway GspH" evidence="12">
    <location>
        <begin position="53"/>
        <end position="192"/>
    </location>
</feature>
<evidence type="ECO:0000256" key="5">
    <source>
        <dbReference type="ARBA" id="ARBA00022519"/>
    </source>
</evidence>
<dbReference type="Pfam" id="PF07963">
    <property type="entry name" value="N_methyl"/>
    <property type="match status" value="1"/>
</dbReference>
<evidence type="ECO:0000256" key="9">
    <source>
        <dbReference type="ARBA" id="ARBA00025772"/>
    </source>
</evidence>
<feature type="transmembrane region" description="Helical" evidence="11">
    <location>
        <begin position="20"/>
        <end position="46"/>
    </location>
</feature>
<evidence type="ECO:0000313" key="14">
    <source>
        <dbReference type="Proteomes" id="UP000446658"/>
    </source>
</evidence>
<comment type="caution">
    <text evidence="13">The sequence shown here is derived from an EMBL/GenBank/DDBJ whole genome shotgun (WGS) entry which is preliminary data.</text>
</comment>
<comment type="subcellular location">
    <subcellularLocation>
        <location evidence="1">Cell inner membrane</location>
        <topology evidence="1">Single-pass membrane protein</topology>
    </subcellularLocation>
</comment>
<keyword evidence="6 11" id="KW-0812">Transmembrane</keyword>
<dbReference type="AlphaFoldDB" id="A0A844GD46"/>
<evidence type="ECO:0000256" key="2">
    <source>
        <dbReference type="ARBA" id="ARBA00021549"/>
    </source>
</evidence>
<dbReference type="InterPro" id="IPR045584">
    <property type="entry name" value="Pilin-like"/>
</dbReference>
<dbReference type="NCBIfam" id="TIGR02532">
    <property type="entry name" value="IV_pilin_GFxxxE"/>
    <property type="match status" value="1"/>
</dbReference>
<protein>
    <recommendedName>
        <fullName evidence="2">Type II secretion system protein H</fullName>
    </recommendedName>
    <alternativeName>
        <fullName evidence="10">General secretion pathway protein H</fullName>
    </alternativeName>
</protein>
<evidence type="ECO:0000256" key="11">
    <source>
        <dbReference type="SAM" id="Phobius"/>
    </source>
</evidence>
<organism evidence="13 14">
    <name type="scientific">Paludibacterium denitrificans</name>
    <dbReference type="NCBI Taxonomy" id="2675226"/>
    <lineage>
        <taxon>Bacteria</taxon>
        <taxon>Pseudomonadati</taxon>
        <taxon>Pseudomonadota</taxon>
        <taxon>Betaproteobacteria</taxon>
        <taxon>Neisseriales</taxon>
        <taxon>Chromobacteriaceae</taxon>
        <taxon>Paludibacterium</taxon>
    </lineage>
</organism>
<name>A0A844GD46_9NEIS</name>
<keyword evidence="14" id="KW-1185">Reference proteome</keyword>
<reference evidence="13 14" key="1">
    <citation type="submission" date="2019-11" db="EMBL/GenBank/DDBJ databases">
        <title>Draft genome sequence of Paludibacterium sp. dN18-1.</title>
        <authorList>
            <person name="Im W.-T."/>
        </authorList>
    </citation>
    <scope>NUCLEOTIDE SEQUENCE [LARGE SCALE GENOMIC DNA]</scope>
    <source>
        <strain evidence="14">dN 18-1</strain>
    </source>
</reference>
<evidence type="ECO:0000256" key="10">
    <source>
        <dbReference type="ARBA" id="ARBA00030775"/>
    </source>
</evidence>
<dbReference type="GO" id="GO:0005886">
    <property type="term" value="C:plasma membrane"/>
    <property type="evidence" value="ECO:0007669"/>
    <property type="project" value="UniProtKB-SubCell"/>
</dbReference>
<dbReference type="Gene3D" id="3.55.40.10">
    <property type="entry name" value="minor pseudopilin epsh domain"/>
    <property type="match status" value="1"/>
</dbReference>
<comment type="similarity">
    <text evidence="9">Belongs to the GSP H family.</text>
</comment>
<evidence type="ECO:0000256" key="7">
    <source>
        <dbReference type="ARBA" id="ARBA00022989"/>
    </source>
</evidence>
<keyword evidence="3" id="KW-1003">Cell membrane</keyword>
<dbReference type="RefSeq" id="WP_230369940.1">
    <property type="nucleotide sequence ID" value="NZ_WLYX01000001.1"/>
</dbReference>
<evidence type="ECO:0000313" key="13">
    <source>
        <dbReference type="EMBL" id="MTD33158.1"/>
    </source>
</evidence>
<dbReference type="Pfam" id="PF12019">
    <property type="entry name" value="GspH"/>
    <property type="match status" value="1"/>
</dbReference>
<keyword evidence="4" id="KW-0488">Methylation</keyword>
<dbReference type="InterPro" id="IPR022346">
    <property type="entry name" value="T2SS_GspH"/>
</dbReference>
<evidence type="ECO:0000256" key="6">
    <source>
        <dbReference type="ARBA" id="ARBA00022692"/>
    </source>
</evidence>
<keyword evidence="7 11" id="KW-1133">Transmembrane helix</keyword>
<evidence type="ECO:0000256" key="1">
    <source>
        <dbReference type="ARBA" id="ARBA00004377"/>
    </source>
</evidence>
<dbReference type="Proteomes" id="UP000446658">
    <property type="component" value="Unassembled WGS sequence"/>
</dbReference>
<accession>A0A844GD46</accession>
<sequence>MNLRHVSADISPRGALGFTLVELLVTLSVAVIVLAIAVPSFAALVATNRVSVEANRLVAGLNYARAEAVRRNQPVYVCSANLKDNFDVQGCLDAAVSGQKNWGEGLLLYADAASGGTTASYDSNESVKVITFLGENGNKAAINLVMSTSPVGTTNQIAFGSDGRLMDGSNRKFLLRDTANSLCRVILINGSGRAQACDSASDSSCGACS</sequence>